<name>A0AAN7UQ31_9PEZI</name>
<dbReference type="SUPFAM" id="SSF53474">
    <property type="entry name" value="alpha/beta-Hydrolases"/>
    <property type="match status" value="1"/>
</dbReference>
<keyword evidence="4" id="KW-1185">Reference proteome</keyword>
<dbReference type="Gene3D" id="1.10.10.800">
    <property type="match status" value="1"/>
</dbReference>
<dbReference type="Proteomes" id="UP001305414">
    <property type="component" value="Unassembled WGS sequence"/>
</dbReference>
<comment type="similarity">
    <text evidence="1">Belongs to the polyketide transferase af380 family.</text>
</comment>
<dbReference type="InterPro" id="IPR051411">
    <property type="entry name" value="Polyketide_trans_af380"/>
</dbReference>
<dbReference type="Gene3D" id="3.40.50.1820">
    <property type="entry name" value="alpha/beta hydrolase"/>
    <property type="match status" value="1"/>
</dbReference>
<protein>
    <recommendedName>
        <fullName evidence="2">AB hydrolase-1 domain-containing protein</fullName>
    </recommendedName>
</protein>
<dbReference type="InterPro" id="IPR029058">
    <property type="entry name" value="AB_hydrolase_fold"/>
</dbReference>
<dbReference type="EMBL" id="JAWHQM010000030">
    <property type="protein sequence ID" value="KAK5633162.1"/>
    <property type="molecule type" value="Genomic_DNA"/>
</dbReference>
<evidence type="ECO:0000256" key="1">
    <source>
        <dbReference type="ARBA" id="ARBA00029464"/>
    </source>
</evidence>
<organism evidence="3 4">
    <name type="scientific">Xylaria bambusicola</name>
    <dbReference type="NCBI Taxonomy" id="326684"/>
    <lineage>
        <taxon>Eukaryota</taxon>
        <taxon>Fungi</taxon>
        <taxon>Dikarya</taxon>
        <taxon>Ascomycota</taxon>
        <taxon>Pezizomycotina</taxon>
        <taxon>Sordariomycetes</taxon>
        <taxon>Xylariomycetidae</taxon>
        <taxon>Xylariales</taxon>
        <taxon>Xylariaceae</taxon>
        <taxon>Xylaria</taxon>
    </lineage>
</organism>
<reference evidence="3 4" key="1">
    <citation type="submission" date="2023-10" db="EMBL/GenBank/DDBJ databases">
        <title>Draft genome sequence of Xylaria bambusicola isolate GMP-LS, the root and basal stem rot pathogen of sugarcane in Indonesia.</title>
        <authorList>
            <person name="Selvaraj P."/>
            <person name="Muralishankar V."/>
            <person name="Muruganantham S."/>
            <person name="Sp S."/>
            <person name="Haryani S."/>
            <person name="Lau K.J.X."/>
            <person name="Naqvi N.I."/>
        </authorList>
    </citation>
    <scope>NUCLEOTIDE SEQUENCE [LARGE SCALE GENOMIC DNA]</scope>
    <source>
        <strain evidence="3">GMP-LS</strain>
    </source>
</reference>
<accession>A0AAN7UQ31</accession>
<proteinExistence type="inferred from homology"/>
<dbReference type="PANTHER" id="PTHR47751">
    <property type="entry name" value="SUPERFAMILY HYDROLASE, PUTATIVE (AFU_ORTHOLOGUE AFUA_2G16580)-RELATED"/>
    <property type="match status" value="1"/>
</dbReference>
<gene>
    <name evidence="3" type="ORF">RRF57_008876</name>
</gene>
<feature type="domain" description="AB hydrolase-1" evidence="2">
    <location>
        <begin position="82"/>
        <end position="252"/>
    </location>
</feature>
<evidence type="ECO:0000259" key="2">
    <source>
        <dbReference type="Pfam" id="PF00561"/>
    </source>
</evidence>
<evidence type="ECO:0000313" key="4">
    <source>
        <dbReference type="Proteomes" id="UP001305414"/>
    </source>
</evidence>
<dbReference type="AlphaFoldDB" id="A0AAN7UQ31"/>
<dbReference type="InterPro" id="IPR000073">
    <property type="entry name" value="AB_hydrolase_1"/>
</dbReference>
<dbReference type="PANTHER" id="PTHR47751:SF2">
    <property type="entry name" value="DLTD N-TERMINAL DOMAIN PROTEIN (AFU_ORTHOLOGUE AFUA_8G00380)-RELATED"/>
    <property type="match status" value="1"/>
</dbReference>
<comment type="caution">
    <text evidence="3">The sequence shown here is derived from an EMBL/GenBank/DDBJ whole genome shotgun (WGS) entry which is preliminary data.</text>
</comment>
<sequence>MTVNTLPRVDAEFKTLDGLTLRGWLFPTAQRGPGMIMSPGVRTFFLARLVTSTNLHESGHVRVEKLFNMPKDAILPDIAKWFQEHGITCFLYDPRGIGASDGEPRNCIDARQQTEHLHDAVTWFKENPLVDEEKIALWGLCFGGNVTLAAAAFDKRLAAAIAVAPLIDSTGNPERRQPILELAMHDRACRLTDGDEPMYLPYVNEDGSIPNGLQLAAEMMPALQRLGIPVENRISVQTYYRSLSWNILNVVQYIAPTPAMMVTPELDVSCPTEDQLACFKVMKEPKELDILKGKGHLDWVFGDVESILSRQLDFLKRHMKF</sequence>
<dbReference type="Pfam" id="PF00561">
    <property type="entry name" value="Abhydrolase_1"/>
    <property type="match status" value="1"/>
</dbReference>
<evidence type="ECO:0000313" key="3">
    <source>
        <dbReference type="EMBL" id="KAK5633162.1"/>
    </source>
</evidence>